<evidence type="ECO:0000313" key="5">
    <source>
        <dbReference type="Proteomes" id="UP001141259"/>
    </source>
</evidence>
<dbReference type="PANTHER" id="PTHR13789">
    <property type="entry name" value="MONOOXYGENASE"/>
    <property type="match status" value="1"/>
</dbReference>
<dbReference type="AlphaFoldDB" id="A0A9X3AGN3"/>
<dbReference type="GO" id="GO:0071949">
    <property type="term" value="F:FAD binding"/>
    <property type="evidence" value="ECO:0007669"/>
    <property type="project" value="InterPro"/>
</dbReference>
<dbReference type="EMBL" id="JANYMP010000007">
    <property type="protein sequence ID" value="MCS7478575.1"/>
    <property type="molecule type" value="Genomic_DNA"/>
</dbReference>
<dbReference type="RefSeq" id="WP_259624081.1">
    <property type="nucleotide sequence ID" value="NZ_JANYMP010000007.1"/>
</dbReference>
<dbReference type="Pfam" id="PF01494">
    <property type="entry name" value="FAD_binding_3"/>
    <property type="match status" value="1"/>
</dbReference>
<evidence type="ECO:0000256" key="2">
    <source>
        <dbReference type="ARBA" id="ARBA00023033"/>
    </source>
</evidence>
<keyword evidence="1" id="KW-0560">Oxidoreductase</keyword>
<keyword evidence="2 4" id="KW-0503">Monooxygenase</keyword>
<dbReference type="InterPro" id="IPR050493">
    <property type="entry name" value="FAD-dep_Monooxygenase_BioMet"/>
</dbReference>
<protein>
    <submittedName>
        <fullName evidence="4">FAD-dependent monooxygenase</fullName>
    </submittedName>
</protein>
<dbReference type="InterPro" id="IPR002938">
    <property type="entry name" value="FAD-bd"/>
</dbReference>
<name>A0A9X3AGN3_9PSEU</name>
<gene>
    <name evidence="4" type="ORF">NZH93_17070</name>
</gene>
<organism evidence="4 5">
    <name type="scientific">Umezawaea endophytica</name>
    <dbReference type="NCBI Taxonomy" id="1654476"/>
    <lineage>
        <taxon>Bacteria</taxon>
        <taxon>Bacillati</taxon>
        <taxon>Actinomycetota</taxon>
        <taxon>Actinomycetes</taxon>
        <taxon>Pseudonocardiales</taxon>
        <taxon>Pseudonocardiaceae</taxon>
        <taxon>Umezawaea</taxon>
    </lineage>
</organism>
<keyword evidence="5" id="KW-1185">Reference proteome</keyword>
<comment type="caution">
    <text evidence="4">The sequence shown here is derived from an EMBL/GenBank/DDBJ whole genome shotgun (WGS) entry which is preliminary data.</text>
</comment>
<dbReference type="PANTHER" id="PTHR13789:SF309">
    <property type="entry name" value="PUTATIVE (AFU_ORTHOLOGUE AFUA_6G14510)-RELATED"/>
    <property type="match status" value="1"/>
</dbReference>
<evidence type="ECO:0000259" key="3">
    <source>
        <dbReference type="Pfam" id="PF01494"/>
    </source>
</evidence>
<dbReference type="Proteomes" id="UP001141259">
    <property type="component" value="Unassembled WGS sequence"/>
</dbReference>
<dbReference type="GO" id="GO:0004497">
    <property type="term" value="F:monooxygenase activity"/>
    <property type="evidence" value="ECO:0007669"/>
    <property type="project" value="UniProtKB-KW"/>
</dbReference>
<dbReference type="SUPFAM" id="SSF51905">
    <property type="entry name" value="FAD/NAD(P)-binding domain"/>
    <property type="match status" value="1"/>
</dbReference>
<reference evidence="4" key="1">
    <citation type="submission" date="2022-08" db="EMBL/GenBank/DDBJ databases">
        <authorList>
            <person name="Tistechok S."/>
            <person name="Samborskyy M."/>
            <person name="Roman I."/>
        </authorList>
    </citation>
    <scope>NUCLEOTIDE SEQUENCE</scope>
    <source>
        <strain evidence="4">DSM 103496</strain>
    </source>
</reference>
<sequence length="299" mass="32674">MRRAAPITRQRTLDHRGRVLMDVSAREVWGDVADCVAISRTDLHEVLRGSLADGVARLGVGVTAVGPDGLVTFDDGSTRSYDLVVGADDIDSTVRGAAFPDVRPRFLGQVCWRFVLDGEPDLEGWTARLGPNGRTFLTVGLGDGRVYCYADTNSTTATAPDGDWRDRFADFADPVPRLLERATDAYFAPLAEIDDTRWTRPGLVLIGDAAHACSPSMAQGGALALEDAVVLGELVRDRDVTEAVEAFTARREERVRWVIAQNHRRDRARNLPTPVRNLVVRTVGTKLVKVNHAPLHATP</sequence>
<accession>A0A9X3AGN3</accession>
<feature type="domain" description="FAD-binding" evidence="3">
    <location>
        <begin position="196"/>
        <end position="233"/>
    </location>
</feature>
<dbReference type="Gene3D" id="3.50.50.60">
    <property type="entry name" value="FAD/NAD(P)-binding domain"/>
    <property type="match status" value="1"/>
</dbReference>
<dbReference type="InterPro" id="IPR036188">
    <property type="entry name" value="FAD/NAD-bd_sf"/>
</dbReference>
<proteinExistence type="predicted"/>
<dbReference type="PRINTS" id="PR00420">
    <property type="entry name" value="RNGMNOXGNASE"/>
</dbReference>
<evidence type="ECO:0000256" key="1">
    <source>
        <dbReference type="ARBA" id="ARBA00023002"/>
    </source>
</evidence>
<evidence type="ECO:0000313" key="4">
    <source>
        <dbReference type="EMBL" id="MCS7478575.1"/>
    </source>
</evidence>